<feature type="compositionally biased region" description="Basic and acidic residues" evidence="1">
    <location>
        <begin position="125"/>
        <end position="136"/>
    </location>
</feature>
<protein>
    <submittedName>
        <fullName evidence="2">Uncharacterized protein</fullName>
    </submittedName>
</protein>
<feature type="compositionally biased region" description="Polar residues" evidence="1">
    <location>
        <begin position="114"/>
        <end position="123"/>
    </location>
</feature>
<sequence length="273" mass="31039">MSLVNSDVNATRMVNSDVNTTRSPKIHKIRGIPRVRYITKITGTHGNGDRPAEPPLCPAWLPEDPASGQCYEYMRVIKGRIDRPVYQLAIISIEPLYYAQQVSRWKSSVRDLQGPSSHHSSVVFTHDKSVSHHSDDSVGLFRHNKSVGESQRGSQSGHKSICQAQYIPQMHDRTSWKMESVSKPKKSAQLKHKSEPEHSNTYGQNYTEENNETDFSKKLRTPVASRFHSNANSGLQMGSNRKRNSQRIQRRQNHLNHRWRSAAIDENSSVNNS</sequence>
<feature type="compositionally biased region" description="Basic residues" evidence="1">
    <location>
        <begin position="240"/>
        <end position="260"/>
    </location>
</feature>
<evidence type="ECO:0000256" key="1">
    <source>
        <dbReference type="SAM" id="MobiDB-lite"/>
    </source>
</evidence>
<feature type="region of interest" description="Disordered" evidence="1">
    <location>
        <begin position="173"/>
        <end position="215"/>
    </location>
</feature>
<dbReference type="AlphaFoldDB" id="A0A2Z7A322"/>
<gene>
    <name evidence="2" type="ORF">F511_21420</name>
</gene>
<proteinExistence type="predicted"/>
<organism evidence="2 3">
    <name type="scientific">Dorcoceras hygrometricum</name>
    <dbReference type="NCBI Taxonomy" id="472368"/>
    <lineage>
        <taxon>Eukaryota</taxon>
        <taxon>Viridiplantae</taxon>
        <taxon>Streptophyta</taxon>
        <taxon>Embryophyta</taxon>
        <taxon>Tracheophyta</taxon>
        <taxon>Spermatophyta</taxon>
        <taxon>Magnoliopsida</taxon>
        <taxon>eudicotyledons</taxon>
        <taxon>Gunneridae</taxon>
        <taxon>Pentapetalae</taxon>
        <taxon>asterids</taxon>
        <taxon>lamiids</taxon>
        <taxon>Lamiales</taxon>
        <taxon>Gesneriaceae</taxon>
        <taxon>Didymocarpoideae</taxon>
        <taxon>Trichosporeae</taxon>
        <taxon>Loxocarpinae</taxon>
        <taxon>Dorcoceras</taxon>
    </lineage>
</organism>
<feature type="compositionally biased region" description="Polar residues" evidence="1">
    <location>
        <begin position="228"/>
        <end position="239"/>
    </location>
</feature>
<name>A0A2Z7A322_9LAMI</name>
<accession>A0A2Z7A322</accession>
<dbReference type="Proteomes" id="UP000250235">
    <property type="component" value="Unassembled WGS sequence"/>
</dbReference>
<feature type="region of interest" description="Disordered" evidence="1">
    <location>
        <begin position="110"/>
        <end position="140"/>
    </location>
</feature>
<feature type="compositionally biased region" description="Basic and acidic residues" evidence="1">
    <location>
        <begin position="173"/>
        <end position="182"/>
    </location>
</feature>
<reference evidence="2 3" key="1">
    <citation type="journal article" date="2015" name="Proc. Natl. Acad. Sci. U.S.A.">
        <title>The resurrection genome of Boea hygrometrica: A blueprint for survival of dehydration.</title>
        <authorList>
            <person name="Xiao L."/>
            <person name="Yang G."/>
            <person name="Zhang L."/>
            <person name="Yang X."/>
            <person name="Zhao S."/>
            <person name="Ji Z."/>
            <person name="Zhou Q."/>
            <person name="Hu M."/>
            <person name="Wang Y."/>
            <person name="Chen M."/>
            <person name="Xu Y."/>
            <person name="Jin H."/>
            <person name="Xiao X."/>
            <person name="Hu G."/>
            <person name="Bao F."/>
            <person name="Hu Y."/>
            <person name="Wan P."/>
            <person name="Li L."/>
            <person name="Deng X."/>
            <person name="Kuang T."/>
            <person name="Xiang C."/>
            <person name="Zhu J.K."/>
            <person name="Oliver M.J."/>
            <person name="He Y."/>
        </authorList>
    </citation>
    <scope>NUCLEOTIDE SEQUENCE [LARGE SCALE GENOMIC DNA]</scope>
    <source>
        <strain evidence="3">cv. XS01</strain>
    </source>
</reference>
<feature type="region of interest" description="Disordered" evidence="1">
    <location>
        <begin position="228"/>
        <end position="273"/>
    </location>
</feature>
<keyword evidence="3" id="KW-1185">Reference proteome</keyword>
<evidence type="ECO:0000313" key="3">
    <source>
        <dbReference type="Proteomes" id="UP000250235"/>
    </source>
</evidence>
<evidence type="ECO:0000313" key="2">
    <source>
        <dbReference type="EMBL" id="KZV15886.1"/>
    </source>
</evidence>
<feature type="compositionally biased region" description="Polar residues" evidence="1">
    <location>
        <begin position="199"/>
        <end position="208"/>
    </location>
</feature>
<dbReference type="EMBL" id="KV019600">
    <property type="protein sequence ID" value="KZV15886.1"/>
    <property type="molecule type" value="Genomic_DNA"/>
</dbReference>